<reference evidence="2" key="1">
    <citation type="submission" date="2020-10" db="EMBL/GenBank/DDBJ databases">
        <title>CRESS DNA virus dark matter in the feces of wild birds.</title>
        <authorList>
            <person name="Yang S."/>
            <person name="Zhang W."/>
        </authorList>
    </citation>
    <scope>NUCLEOTIDE SEQUENCE</scope>
    <source>
        <strain evidence="2">Rbf133gen6</strain>
    </source>
</reference>
<accession>A0A8A4XDD9</accession>
<feature type="compositionally biased region" description="Basic residues" evidence="1">
    <location>
        <begin position="1"/>
        <end position="38"/>
    </location>
</feature>
<organism evidence="2">
    <name type="scientific">Ficedula parva Genomoviridae sp</name>
    <dbReference type="NCBI Taxonomy" id="2814952"/>
    <lineage>
        <taxon>Viruses</taxon>
        <taxon>Monodnaviria</taxon>
        <taxon>Shotokuvirae</taxon>
        <taxon>Cressdnaviricota</taxon>
        <taxon>Repensiviricetes</taxon>
        <taxon>Geplafuvirales</taxon>
        <taxon>Genomoviridae</taxon>
    </lineage>
</organism>
<protein>
    <submittedName>
        <fullName evidence="2">Capsid protein</fullName>
    </submittedName>
</protein>
<evidence type="ECO:0000256" key="1">
    <source>
        <dbReference type="SAM" id="MobiDB-lite"/>
    </source>
</evidence>
<proteinExistence type="predicted"/>
<feature type="region of interest" description="Disordered" evidence="1">
    <location>
        <begin position="1"/>
        <end position="65"/>
    </location>
</feature>
<evidence type="ECO:0000313" key="2">
    <source>
        <dbReference type="EMBL" id="QTE03620.1"/>
    </source>
</evidence>
<sequence length="314" mass="35179">MAYRRYVAKRRSTSRRTYRKKRAAPTRRKRTYRKKTSRRSLLNVTSRKKRNGMNPWTNQQGDPKTVGVGALVIPGTTSTTPGVSGIAGYVIFRPTAMDLDATGTPNTIANAAQRTSSTCYMKGFAENIRIETNTGNPWFHRRICFTSKDPAFYTRNPSDTSGTDNNIIAQAAVETTQGWQRLTANMNVSGLTQTGLIQRGIIFKGAEGVDWDDAIVAPLDTTRIGVKFDKTWVYKSGNERGILREHKLYHPMNHNIVYDDDETGSTMAQATHSVIDNRGMGNYLVLDIFSQGSSGSSADRLMMRCNSTLYWHEK</sequence>
<dbReference type="EMBL" id="MW182935">
    <property type="protein sequence ID" value="QTE03620.1"/>
    <property type="molecule type" value="Genomic_DNA"/>
</dbReference>
<name>A0A8A4XDD9_9VIRU</name>